<gene>
    <name evidence="2" type="ORF">I41_02040</name>
</gene>
<evidence type="ECO:0000259" key="1">
    <source>
        <dbReference type="Pfam" id="PF07811"/>
    </source>
</evidence>
<dbReference type="InterPro" id="IPR012495">
    <property type="entry name" value="TadE-like_dom"/>
</dbReference>
<dbReference type="Pfam" id="PF07811">
    <property type="entry name" value="TadE"/>
    <property type="match status" value="1"/>
</dbReference>
<feature type="domain" description="TadE-like" evidence="1">
    <location>
        <begin position="17"/>
        <end position="58"/>
    </location>
</feature>
<dbReference type="AlphaFoldDB" id="A0A517TRQ2"/>
<accession>A0A517TRQ2</accession>
<dbReference type="OrthoDB" id="276644at2"/>
<reference evidence="2 3" key="1">
    <citation type="submission" date="2019-02" db="EMBL/GenBank/DDBJ databases">
        <title>Deep-cultivation of Planctomycetes and their phenomic and genomic characterization uncovers novel biology.</title>
        <authorList>
            <person name="Wiegand S."/>
            <person name="Jogler M."/>
            <person name="Boedeker C."/>
            <person name="Pinto D."/>
            <person name="Vollmers J."/>
            <person name="Rivas-Marin E."/>
            <person name="Kohn T."/>
            <person name="Peeters S.H."/>
            <person name="Heuer A."/>
            <person name="Rast P."/>
            <person name="Oberbeckmann S."/>
            <person name="Bunk B."/>
            <person name="Jeske O."/>
            <person name="Meyerdierks A."/>
            <person name="Storesund J.E."/>
            <person name="Kallscheuer N."/>
            <person name="Luecker S."/>
            <person name="Lage O.M."/>
            <person name="Pohl T."/>
            <person name="Merkel B.J."/>
            <person name="Hornburger P."/>
            <person name="Mueller R.-W."/>
            <person name="Bruemmer F."/>
            <person name="Labrenz M."/>
            <person name="Spormann A.M."/>
            <person name="Op den Camp H."/>
            <person name="Overmann J."/>
            <person name="Amann R."/>
            <person name="Jetten M.S.M."/>
            <person name="Mascher T."/>
            <person name="Medema M.H."/>
            <person name="Devos D.P."/>
            <person name="Kaster A.-K."/>
            <person name="Ovreas L."/>
            <person name="Rohde M."/>
            <person name="Galperin M.Y."/>
            <person name="Jogler C."/>
        </authorList>
    </citation>
    <scope>NUCLEOTIDE SEQUENCE [LARGE SCALE GENOMIC DNA]</scope>
    <source>
        <strain evidence="2 3">I41</strain>
    </source>
</reference>
<evidence type="ECO:0000313" key="2">
    <source>
        <dbReference type="EMBL" id="QDT71049.1"/>
    </source>
</evidence>
<dbReference type="RefSeq" id="WP_145430109.1">
    <property type="nucleotide sequence ID" value="NZ_CP036339.1"/>
</dbReference>
<organism evidence="2 3">
    <name type="scientific">Lacipirellula limnantheis</name>
    <dbReference type="NCBI Taxonomy" id="2528024"/>
    <lineage>
        <taxon>Bacteria</taxon>
        <taxon>Pseudomonadati</taxon>
        <taxon>Planctomycetota</taxon>
        <taxon>Planctomycetia</taxon>
        <taxon>Pirellulales</taxon>
        <taxon>Lacipirellulaceae</taxon>
        <taxon>Lacipirellula</taxon>
    </lineage>
</organism>
<sequence>MRRRPSPPDRRGSRRAVAASEMAVCLPILVLLVLAMIESCTMIFVKQSLTVASYEGIRKAIEPSATTAQVEAACNAVLADRRVKGATITITPTNFQAAARGTYITVSVSAPAAKNSVIPGSFFAGRTLSGSATMMKEF</sequence>
<protein>
    <submittedName>
        <fullName evidence="2">TadE-like protein</fullName>
    </submittedName>
</protein>
<evidence type="ECO:0000313" key="3">
    <source>
        <dbReference type="Proteomes" id="UP000317909"/>
    </source>
</evidence>
<keyword evidence="3" id="KW-1185">Reference proteome</keyword>
<dbReference type="EMBL" id="CP036339">
    <property type="protein sequence ID" value="QDT71049.1"/>
    <property type="molecule type" value="Genomic_DNA"/>
</dbReference>
<dbReference type="KEGG" id="llh:I41_02040"/>
<dbReference type="Proteomes" id="UP000317909">
    <property type="component" value="Chromosome"/>
</dbReference>
<name>A0A517TRQ2_9BACT</name>
<proteinExistence type="predicted"/>